<dbReference type="PANTHER" id="PTHR23017">
    <property type="entry name" value="SERPENTINE RECEPTOR, CLASS X"/>
    <property type="match status" value="1"/>
</dbReference>
<keyword evidence="4" id="KW-1185">Reference proteome</keyword>
<feature type="transmembrane region" description="Helical" evidence="1">
    <location>
        <begin position="185"/>
        <end position="206"/>
    </location>
</feature>
<evidence type="ECO:0000313" key="4">
    <source>
        <dbReference type="Proteomes" id="UP000829354"/>
    </source>
</evidence>
<organism evidence="3 4">
    <name type="scientific">Caenorhabditis briggsae</name>
    <dbReference type="NCBI Taxonomy" id="6238"/>
    <lineage>
        <taxon>Eukaryota</taxon>
        <taxon>Metazoa</taxon>
        <taxon>Ecdysozoa</taxon>
        <taxon>Nematoda</taxon>
        <taxon>Chromadorea</taxon>
        <taxon>Rhabditida</taxon>
        <taxon>Rhabditina</taxon>
        <taxon>Rhabditomorpha</taxon>
        <taxon>Rhabditoidea</taxon>
        <taxon>Rhabditidae</taxon>
        <taxon>Peloderinae</taxon>
        <taxon>Caenorhabditis</taxon>
    </lineage>
</organism>
<keyword evidence="1" id="KW-1133">Transmembrane helix</keyword>
<keyword evidence="1" id="KW-0472">Membrane</keyword>
<dbReference type="SUPFAM" id="SSF81321">
    <property type="entry name" value="Family A G protein-coupled receptor-like"/>
    <property type="match status" value="1"/>
</dbReference>
<reference evidence="3 4" key="1">
    <citation type="submission" date="2022-04" db="EMBL/GenBank/DDBJ databases">
        <title>Chromosome-level reference genomes for two strains of Caenorhabditis briggsae: an improved platform for comparative genomics.</title>
        <authorList>
            <person name="Stevens L."/>
            <person name="Andersen E."/>
        </authorList>
    </citation>
    <scope>NUCLEOTIDE SEQUENCE [LARGE SCALE GENOMIC DNA]</scope>
    <source>
        <strain evidence="3">VX34</strain>
        <tissue evidence="3">Whole-organism</tissue>
    </source>
</reference>
<feature type="domain" description="7TM GPCR serpentine receptor class x (Srx)" evidence="2">
    <location>
        <begin position="93"/>
        <end position="276"/>
    </location>
</feature>
<feature type="transmembrane region" description="Helical" evidence="1">
    <location>
        <begin position="254"/>
        <end position="277"/>
    </location>
</feature>
<proteinExistence type="predicted"/>
<gene>
    <name evidence="3" type="ORF">L5515_012806</name>
</gene>
<feature type="transmembrane region" description="Helical" evidence="1">
    <location>
        <begin position="131"/>
        <end position="158"/>
    </location>
</feature>
<dbReference type="Pfam" id="PF10328">
    <property type="entry name" value="7TM_GPCR_Srx"/>
    <property type="match status" value="1"/>
</dbReference>
<evidence type="ECO:0000256" key="1">
    <source>
        <dbReference type="SAM" id="Phobius"/>
    </source>
</evidence>
<dbReference type="Proteomes" id="UP000829354">
    <property type="component" value="Chromosome IV"/>
</dbReference>
<name>A0AAE9EZ67_CAEBR</name>
<feature type="transmembrane region" description="Helical" evidence="1">
    <location>
        <begin position="227"/>
        <end position="248"/>
    </location>
</feature>
<sequence>MSSNTTQIVQNSDSEELEEMAREDVLLAAAIIFFICRGPIPFPSSHLPGRQYCVHQSARAVGDDTVNDFKALGTFSLGEGLFQSLSTATSTLGKVMGQLHILFWTSLLYSHLFLSLNRLTSLLFPPISRLIFSHLVCLSLILSTWLIGLLHIIIPLLWSHTCYLIYNPATRIWLMSGTTCGNTLVLQYLCLFVAGISFLLNLSTWISISEETIRRHPIESKLLREELWRAMGFLMAATSSNVLSGWLGERWQKYALTCVVWQGYHLLDGLFVLVFHFHRKLLAKHKMQEPHHTPSFIHVDHPGRHSSPHAPITHHPVHFSRVDTS</sequence>
<dbReference type="PANTHER" id="PTHR23017:SF45">
    <property type="entry name" value="7TM GPCR SERPENTINE RECEPTOR CLASS X (SRX) DOMAIN-CONTAINING PROTEIN"/>
    <property type="match status" value="1"/>
</dbReference>
<keyword evidence="1" id="KW-0812">Transmembrane</keyword>
<evidence type="ECO:0000313" key="3">
    <source>
        <dbReference type="EMBL" id="UMM31250.1"/>
    </source>
</evidence>
<evidence type="ECO:0000259" key="2">
    <source>
        <dbReference type="Pfam" id="PF10328"/>
    </source>
</evidence>
<accession>A0AAE9EZ67</accession>
<dbReference type="Gene3D" id="1.20.1070.10">
    <property type="entry name" value="Rhodopsin 7-helix transmembrane proteins"/>
    <property type="match status" value="1"/>
</dbReference>
<protein>
    <recommendedName>
        <fullName evidence="2">7TM GPCR serpentine receptor class x (Srx) domain-containing protein</fullName>
    </recommendedName>
</protein>
<dbReference type="EMBL" id="CP092623">
    <property type="protein sequence ID" value="UMM31250.1"/>
    <property type="molecule type" value="Genomic_DNA"/>
</dbReference>
<dbReference type="InterPro" id="IPR019430">
    <property type="entry name" value="7TM_GPCR_serpentine_rcpt_Srx"/>
</dbReference>
<dbReference type="AlphaFoldDB" id="A0AAE9EZ67"/>